<dbReference type="EMBL" id="GBYB01008084">
    <property type="protein sequence ID" value="JAG77851.1"/>
    <property type="molecule type" value="Transcribed_RNA"/>
</dbReference>
<dbReference type="GO" id="GO:0006048">
    <property type="term" value="P:UDP-N-acetylglucosamine biosynthetic process"/>
    <property type="evidence" value="ECO:0007669"/>
    <property type="project" value="TreeGrafter"/>
</dbReference>
<evidence type="ECO:0000313" key="8">
    <source>
        <dbReference type="EMBL" id="JAG77851.1"/>
    </source>
</evidence>
<comment type="pathway">
    <text evidence="1">Nucleotide-sugar biosynthesis; UDP-N-acetyl-alpha-D-glucosamine biosynthesis; UDP-N-acetyl-alpha-D-glucosamine from N-acetyl-alpha-D-glucosamine 1-phosphate: step 1/1.</text>
</comment>
<dbReference type="PANTHER" id="PTHR11952:SF2">
    <property type="entry name" value="LD24639P"/>
    <property type="match status" value="1"/>
</dbReference>
<dbReference type="GO" id="GO:0003977">
    <property type="term" value="F:UDP-N-acetylglucosamine diphosphorylase activity"/>
    <property type="evidence" value="ECO:0007669"/>
    <property type="project" value="UniProtKB-EC"/>
</dbReference>
<evidence type="ECO:0000256" key="2">
    <source>
        <dbReference type="ARBA" id="ARBA00010401"/>
    </source>
</evidence>
<proteinExistence type="inferred from homology"/>
<organism evidence="8">
    <name type="scientific">Fopius arisanus</name>
    <dbReference type="NCBI Taxonomy" id="64838"/>
    <lineage>
        <taxon>Eukaryota</taxon>
        <taxon>Metazoa</taxon>
        <taxon>Ecdysozoa</taxon>
        <taxon>Arthropoda</taxon>
        <taxon>Hexapoda</taxon>
        <taxon>Insecta</taxon>
        <taxon>Pterygota</taxon>
        <taxon>Neoptera</taxon>
        <taxon>Endopterygota</taxon>
        <taxon>Hymenoptera</taxon>
        <taxon>Apocrita</taxon>
        <taxon>Ichneumonoidea</taxon>
        <taxon>Braconidae</taxon>
        <taxon>Opiinae</taxon>
        <taxon>Fopius</taxon>
    </lineage>
</organism>
<dbReference type="InterPro" id="IPR002618">
    <property type="entry name" value="UDPGP_fam"/>
</dbReference>
<dbReference type="EMBL" id="GBYB01005951">
    <property type="protein sequence ID" value="JAG75718.1"/>
    <property type="molecule type" value="Transcribed_RNA"/>
</dbReference>
<reference evidence="8" key="1">
    <citation type="submission" date="2015-01" db="EMBL/GenBank/DDBJ databases">
        <title>Transcriptome Assembly of Fopius arisanus.</title>
        <authorList>
            <person name="Geib S."/>
        </authorList>
    </citation>
    <scope>NUCLEOTIDE SEQUENCE</scope>
</reference>
<name>A0A0C9QWG5_9HYME</name>
<sequence>MNIEPIRAQLKKYNQDHLLAFWEELTPVEQKDLTEDIFNVDLVETNSYFSRANDSAKNNNKILDDEIKPIDSERCGVLDTCSEKQLMAYEERGLREIADGKAAVVLMAGGQGTRLGVTYPKGMYDVGLPSRKTLFQLQAERLRRLETLAEEKCGRKGSIPWYILTSEATDRTTNEFLKRHDYFGLKEENVKTFKQCMIPCYDFNGKILLDDKHKIARAPDGNGGLYRALQQSGILNDMRNRGIRSVHAHSVDNILIKVADPYFIGYCLENEADCGVLVVEKTEPTEAIGVVCQVDGHYRVVEYSEISKETSELRRPDGRLLFSAGNVCNHYFTVEFLTDVSENHERDLELHLAKKKIPFVDKKGERQSPTSPNGIKVEKFVFDVFKYSRNFAAWVVPRDSHFSPLKNSDSAGQDCPITAKRDVLALHKNWLLKAGVKSVVGEVEVSPLRSYMGENLDNVNDVIQGPIILE</sequence>
<evidence type="ECO:0000256" key="3">
    <source>
        <dbReference type="ARBA" id="ARBA00012457"/>
    </source>
</evidence>
<comment type="catalytic activity">
    <reaction evidence="6">
        <text>N-acetyl-alpha-D-glucosamine 1-phosphate + UTP + H(+) = UDP-N-acetyl-alpha-D-glucosamine + diphosphate</text>
        <dbReference type="Rhea" id="RHEA:13509"/>
        <dbReference type="ChEBI" id="CHEBI:15378"/>
        <dbReference type="ChEBI" id="CHEBI:33019"/>
        <dbReference type="ChEBI" id="CHEBI:46398"/>
        <dbReference type="ChEBI" id="CHEBI:57705"/>
        <dbReference type="ChEBI" id="CHEBI:57776"/>
        <dbReference type="EC" id="2.7.7.23"/>
    </reaction>
</comment>
<dbReference type="InterPro" id="IPR039741">
    <property type="entry name" value="UDP-sugar_pyrophosphorylase"/>
</dbReference>
<keyword evidence="4" id="KW-0808">Transferase</keyword>
<dbReference type="InterPro" id="IPR029044">
    <property type="entry name" value="Nucleotide-diphossugar_trans"/>
</dbReference>
<evidence type="ECO:0000256" key="4">
    <source>
        <dbReference type="ARBA" id="ARBA00022679"/>
    </source>
</evidence>
<dbReference type="Pfam" id="PF01704">
    <property type="entry name" value="UDPGP"/>
    <property type="match status" value="1"/>
</dbReference>
<dbReference type="AlphaFoldDB" id="A0A0C9QWG5"/>
<dbReference type="PANTHER" id="PTHR11952">
    <property type="entry name" value="UDP- GLUCOSE PYROPHOSPHORYLASE"/>
    <property type="match status" value="1"/>
</dbReference>
<gene>
    <name evidence="8" type="primary">UAP1_0</name>
    <name evidence="7" type="synonym">UAP1_2</name>
    <name evidence="8" type="ORF">g.56603</name>
    <name evidence="7" type="ORF">g.56616</name>
</gene>
<accession>A0A0C9QWG5</accession>
<protein>
    <recommendedName>
        <fullName evidence="3">UDP-N-acetylglucosamine diphosphorylase</fullName>
        <ecNumber evidence="3">2.7.7.23</ecNumber>
    </recommendedName>
</protein>
<dbReference type="SUPFAM" id="SSF53448">
    <property type="entry name" value="Nucleotide-diphospho-sugar transferases"/>
    <property type="match status" value="1"/>
</dbReference>
<dbReference type="FunFam" id="3.90.550.10:FF:000075">
    <property type="entry name" value="Probable UDP-N-acetylglucosamine pyrophosphorylase"/>
    <property type="match status" value="1"/>
</dbReference>
<evidence type="ECO:0000256" key="1">
    <source>
        <dbReference type="ARBA" id="ARBA00005208"/>
    </source>
</evidence>
<dbReference type="CDD" id="cd04193">
    <property type="entry name" value="UDPGlcNAc_PPase"/>
    <property type="match status" value="1"/>
</dbReference>
<evidence type="ECO:0000256" key="6">
    <source>
        <dbReference type="ARBA" id="ARBA00048493"/>
    </source>
</evidence>
<evidence type="ECO:0000313" key="7">
    <source>
        <dbReference type="EMBL" id="JAG75718.1"/>
    </source>
</evidence>
<comment type="similarity">
    <text evidence="2">Belongs to the UDPGP type 1 family.</text>
</comment>
<evidence type="ECO:0000256" key="5">
    <source>
        <dbReference type="ARBA" id="ARBA00022695"/>
    </source>
</evidence>
<dbReference type="EC" id="2.7.7.23" evidence="3"/>
<keyword evidence="5" id="KW-0548">Nucleotidyltransferase</keyword>
<dbReference type="Gene3D" id="3.90.550.10">
    <property type="entry name" value="Spore Coat Polysaccharide Biosynthesis Protein SpsA, Chain A"/>
    <property type="match status" value="1"/>
</dbReference>